<dbReference type="GO" id="GO:0005524">
    <property type="term" value="F:ATP binding"/>
    <property type="evidence" value="ECO:0007669"/>
    <property type="project" value="UniProtKB-UniRule"/>
</dbReference>
<dbReference type="HAMAP" id="MF_00802">
    <property type="entry name" value="GlnE"/>
    <property type="match status" value="1"/>
</dbReference>
<evidence type="ECO:0000256" key="2">
    <source>
        <dbReference type="ARBA" id="ARBA00022695"/>
    </source>
</evidence>
<feature type="domain" description="PII-uridylyltransferase/Glutamine-synthetase adenylyltransferase" evidence="10">
    <location>
        <begin position="335"/>
        <end position="475"/>
    </location>
</feature>
<protein>
    <recommendedName>
        <fullName evidence="7">Bifunctional glutamine synthetase adenylyltransferase/adenylyl-removing enzyme</fullName>
    </recommendedName>
    <alternativeName>
        <fullName evidence="7">ATP:glutamine synthetase adenylyltransferase</fullName>
    </alternativeName>
    <alternativeName>
        <fullName evidence="7">ATase</fullName>
    </alternativeName>
    <domain>
        <recommendedName>
            <fullName evidence="7">Glutamine synthetase adenylyl-L-tyrosine phosphorylase</fullName>
            <ecNumber evidence="7">2.7.7.89</ecNumber>
        </recommendedName>
        <alternativeName>
            <fullName evidence="7">Adenylyl removase</fullName>
            <shortName evidence="7">AR</shortName>
            <shortName evidence="7">AT-N</shortName>
        </alternativeName>
    </domain>
    <domain>
        <recommendedName>
            <fullName evidence="7">Glutamine synthetase adenylyl transferase</fullName>
            <ecNumber evidence="7">2.7.7.42</ecNumber>
        </recommendedName>
        <alternativeName>
            <fullName evidence="7">Adenylyl transferase</fullName>
            <shortName evidence="7">AT</shortName>
            <shortName evidence="7">AT-C</shortName>
        </alternativeName>
    </domain>
</protein>
<dbReference type="Pfam" id="PF03710">
    <property type="entry name" value="GlnE"/>
    <property type="match status" value="2"/>
</dbReference>
<dbReference type="InterPro" id="IPR043519">
    <property type="entry name" value="NT_sf"/>
</dbReference>
<feature type="domain" description="PII-uridylyltransferase/Glutamine-synthetase adenylyltransferase" evidence="10">
    <location>
        <begin position="868"/>
        <end position="988"/>
    </location>
</feature>
<dbReference type="InterPro" id="IPR013546">
    <property type="entry name" value="PII_UdlTrfase/GS_AdlTrfase"/>
</dbReference>
<keyword evidence="6 7" id="KW-0511">Multifunctional enzyme</keyword>
<feature type="domain" description="Glutamate-ammonia ligase adenylyltransferase repeated" evidence="9">
    <location>
        <begin position="589"/>
        <end position="826"/>
    </location>
</feature>
<evidence type="ECO:0000256" key="8">
    <source>
        <dbReference type="SAM" id="MobiDB-lite"/>
    </source>
</evidence>
<dbReference type="EC" id="2.7.7.42" evidence="7"/>
<dbReference type="Gene3D" id="3.30.460.10">
    <property type="entry name" value="Beta Polymerase, domain 2"/>
    <property type="match status" value="2"/>
</dbReference>
<evidence type="ECO:0000256" key="4">
    <source>
        <dbReference type="ARBA" id="ARBA00022840"/>
    </source>
</evidence>
<dbReference type="EC" id="2.7.7.89" evidence="7"/>
<evidence type="ECO:0000259" key="10">
    <source>
        <dbReference type="Pfam" id="PF08335"/>
    </source>
</evidence>
<proteinExistence type="inferred from homology"/>
<dbReference type="Pfam" id="PF08335">
    <property type="entry name" value="GlnD_UR_UTase"/>
    <property type="match status" value="2"/>
</dbReference>
<comment type="catalytic activity">
    <reaction evidence="7">
        <text>[glutamine synthetase]-O(4)-(5'-adenylyl)-L-tyrosine + phosphate = [glutamine synthetase]-L-tyrosine + ADP</text>
        <dbReference type="Rhea" id="RHEA:43716"/>
        <dbReference type="Rhea" id="RHEA-COMP:10660"/>
        <dbReference type="Rhea" id="RHEA-COMP:10661"/>
        <dbReference type="ChEBI" id="CHEBI:43474"/>
        <dbReference type="ChEBI" id="CHEBI:46858"/>
        <dbReference type="ChEBI" id="CHEBI:83624"/>
        <dbReference type="ChEBI" id="CHEBI:456216"/>
        <dbReference type="EC" id="2.7.7.89"/>
    </reaction>
</comment>
<accession>A0A8B6M2Q1</accession>
<evidence type="ECO:0000256" key="7">
    <source>
        <dbReference type="HAMAP-Rule" id="MF_00802"/>
    </source>
</evidence>
<evidence type="ECO:0000256" key="3">
    <source>
        <dbReference type="ARBA" id="ARBA00022741"/>
    </source>
</evidence>
<feature type="region of interest" description="Adenylyl transferase" evidence="7">
    <location>
        <begin position="484"/>
        <end position="992"/>
    </location>
</feature>
<feature type="domain" description="Glutamate-ammonia ligase adenylyltransferase repeated" evidence="9">
    <location>
        <begin position="73"/>
        <end position="313"/>
    </location>
</feature>
<evidence type="ECO:0000256" key="6">
    <source>
        <dbReference type="ARBA" id="ARBA00023268"/>
    </source>
</evidence>
<dbReference type="CDD" id="cd05401">
    <property type="entry name" value="NT_GlnE_GlnD_like"/>
    <property type="match status" value="2"/>
</dbReference>
<dbReference type="InterPro" id="IPR005190">
    <property type="entry name" value="GlnE_rpt_dom"/>
</dbReference>
<keyword evidence="3 7" id="KW-0547">Nucleotide-binding</keyword>
<dbReference type="InterPro" id="IPR023057">
    <property type="entry name" value="GlnE"/>
</dbReference>
<feature type="region of interest" description="Adenylyl removase" evidence="7">
    <location>
        <begin position="1"/>
        <end position="480"/>
    </location>
</feature>
<comment type="catalytic activity">
    <reaction evidence="7">
        <text>[glutamine synthetase]-L-tyrosine + ATP = [glutamine synthetase]-O(4)-(5'-adenylyl)-L-tyrosine + diphosphate</text>
        <dbReference type="Rhea" id="RHEA:18589"/>
        <dbReference type="Rhea" id="RHEA-COMP:10660"/>
        <dbReference type="Rhea" id="RHEA-COMP:10661"/>
        <dbReference type="ChEBI" id="CHEBI:30616"/>
        <dbReference type="ChEBI" id="CHEBI:33019"/>
        <dbReference type="ChEBI" id="CHEBI:46858"/>
        <dbReference type="ChEBI" id="CHEBI:83624"/>
        <dbReference type="EC" id="2.7.7.42"/>
    </reaction>
</comment>
<comment type="function">
    <text evidence="7">Involved in the regulation of glutamine synthetase GlnA, a key enzyme in the process to assimilate ammonia. When cellular nitrogen levels are high, the C-terminal adenylyl transferase (AT) inactivates GlnA by covalent transfer of an adenylyl group from ATP to specific tyrosine residue of GlnA, thus reducing its activity. Conversely, when nitrogen levels are low, the N-terminal adenylyl removase (AR) activates GlnA by removing the adenylyl group by phosphorolysis, increasing its activity. The regulatory region of GlnE binds the signal transduction protein PII (GlnB) which indicates the nitrogen status of the cell.</text>
</comment>
<evidence type="ECO:0000256" key="1">
    <source>
        <dbReference type="ARBA" id="ARBA00022679"/>
    </source>
</evidence>
<dbReference type="SUPFAM" id="SSF81301">
    <property type="entry name" value="Nucleotidyltransferase"/>
    <property type="match status" value="2"/>
</dbReference>
<dbReference type="GO" id="GO:0005829">
    <property type="term" value="C:cytosol"/>
    <property type="evidence" value="ECO:0007669"/>
    <property type="project" value="TreeGrafter"/>
</dbReference>
<dbReference type="NCBIfam" id="NF010706">
    <property type="entry name" value="PRK14108.1"/>
    <property type="match status" value="1"/>
</dbReference>
<comment type="similarity">
    <text evidence="7">Belongs to the GlnE family.</text>
</comment>
<sequence>MTERKPQNPARAADRPEGEADLPLYRRLRQAPRLTDRRRARGGVDDLLQSDAAADLRALAGEPYVKPLLEALADHSPFLWRLAACDPGRLAQCLLSDPDARIDACLKTMSAACDETADEAVAMRILRRAKQETALLIALEDLGGVTDVVRTTAALSRAADAFLKAALRFLLREAHHAGSLKLASLAEPETGCGLVILALGKLGANELNYSSDVDLAVFYDPESSALAEGAAASAVFVRLTKRLVKLLQERTVDSYVLRVDLRLRPDPGSTAVAVSLPAAYSYYEMLGQNWERAAYIKARPAAGDSALGRTFLATLTPFIWRKYFDYAAIADIHAMKRQIHAVRGHAEVTVPGHDVKLGRGGIREIEFFVQTQQLIFGGKRPNLRGSRTLDMLAELGADGWVTGEAVNDLSAAYIILREVEHRLQMVADEQTQRLPADREELSRFSRFCGFAKEQDFETCLMRHMGRVSHHYARLFEDAPALDAEVGSLVFAGAEADPETLETLARLGFKEPAKALETIRGWHFGRRPAVRTPHAREVLTELVPGLVQAFASSGDPDMALAGFDSALARMPAAVELFSLLKSNPRLCELFADILGGAPRLARMVINNPHILDATVDPRILETPIDDSVYGQRAARLLGASAHLEEFLDALRDFAKEEMFPIGLKLMSGAISPMAAARDYSSLAGAIVEAALAFIERLFAAEHGRVPAGRCIVLGLGKLGSYEMTAASDLDLILIYDFDRDRPESDGARPLHAVQYYTRIAQRLISALTVATKRGPLYEVDMRLRPSGRQGPVATQLRSFVEYQNNAAETWEHMALTRARPVAGDCGLSLETGEAIRAVLMRERPAKLARDVVEMRKLIASVKGDKDPWDLKLASGGLIDIEFLAQYLLLRHAHAHPSLISVSTSAVLETAAELRLIEREDARTLLDALRLMTNVTQMLRLTLDPGADPRLASEAVQRRLANAAELPSISALESDLVEARSKVRGIFRQVLSAH</sequence>
<dbReference type="RefSeq" id="WP_244628843.1">
    <property type="nucleotide sequence ID" value="NZ_CABFMQ020000035.1"/>
</dbReference>
<dbReference type="Gene3D" id="1.20.120.330">
    <property type="entry name" value="Nucleotidyltransferases domain 2"/>
    <property type="match status" value="2"/>
</dbReference>
<organism evidence="11 12">
    <name type="scientific">Methylocella tundrae</name>
    <dbReference type="NCBI Taxonomy" id="227605"/>
    <lineage>
        <taxon>Bacteria</taxon>
        <taxon>Pseudomonadati</taxon>
        <taxon>Pseudomonadota</taxon>
        <taxon>Alphaproteobacteria</taxon>
        <taxon>Hyphomicrobiales</taxon>
        <taxon>Beijerinckiaceae</taxon>
        <taxon>Methylocella</taxon>
    </lineage>
</organism>
<dbReference type="GO" id="GO:0047388">
    <property type="term" value="F:[glutamine synthetase]-adenylyl-L-tyrosine phosphorylase activity"/>
    <property type="evidence" value="ECO:0007669"/>
    <property type="project" value="UniProtKB-EC"/>
</dbReference>
<feature type="compositionally biased region" description="Basic and acidic residues" evidence="8">
    <location>
        <begin position="1"/>
        <end position="18"/>
    </location>
</feature>
<dbReference type="GO" id="GO:0000287">
    <property type="term" value="F:magnesium ion binding"/>
    <property type="evidence" value="ECO:0007669"/>
    <property type="project" value="UniProtKB-UniRule"/>
</dbReference>
<dbReference type="NCBIfam" id="NF008292">
    <property type="entry name" value="PRK11072.1"/>
    <property type="match status" value="1"/>
</dbReference>
<dbReference type="GO" id="GO:0000820">
    <property type="term" value="P:regulation of glutamine family amino acid metabolic process"/>
    <property type="evidence" value="ECO:0007669"/>
    <property type="project" value="UniProtKB-UniRule"/>
</dbReference>
<keyword evidence="12" id="KW-1185">Reference proteome</keyword>
<keyword evidence="4 7" id="KW-0067">ATP-binding</keyword>
<keyword evidence="5 7" id="KW-0460">Magnesium</keyword>
<dbReference type="PANTHER" id="PTHR30621">
    <property type="entry name" value="GLUTAMINE SYNTHETASE ADENYLYLTRANSFERASE"/>
    <property type="match status" value="1"/>
</dbReference>
<dbReference type="Proteomes" id="UP000485880">
    <property type="component" value="Unassembled WGS sequence"/>
</dbReference>
<evidence type="ECO:0000313" key="11">
    <source>
        <dbReference type="EMBL" id="VTZ49064.1"/>
    </source>
</evidence>
<comment type="cofactor">
    <cofactor evidence="7">
        <name>Mg(2+)</name>
        <dbReference type="ChEBI" id="CHEBI:18420"/>
    </cofactor>
</comment>
<keyword evidence="2 7" id="KW-0548">Nucleotidyltransferase</keyword>
<reference evidence="11 12" key="1">
    <citation type="submission" date="2019-05" db="EMBL/GenBank/DDBJ databases">
        <authorList>
            <person name="Farhan Ul Haque M."/>
        </authorList>
    </citation>
    <scope>NUCLEOTIDE SEQUENCE [LARGE SCALE GENOMIC DNA]</scope>
    <source>
        <strain evidence="11">2</strain>
    </source>
</reference>
<dbReference type="AlphaFoldDB" id="A0A8B6M2Q1"/>
<evidence type="ECO:0000259" key="9">
    <source>
        <dbReference type="Pfam" id="PF03710"/>
    </source>
</evidence>
<evidence type="ECO:0000313" key="12">
    <source>
        <dbReference type="Proteomes" id="UP000485880"/>
    </source>
</evidence>
<dbReference type="EMBL" id="CABFMQ020000035">
    <property type="protein sequence ID" value="VTZ49064.1"/>
    <property type="molecule type" value="Genomic_DNA"/>
</dbReference>
<keyword evidence="1 7" id="KW-0808">Transferase</keyword>
<dbReference type="GO" id="GO:0008882">
    <property type="term" value="F:[glutamate-ammonia-ligase] adenylyltransferase activity"/>
    <property type="evidence" value="ECO:0007669"/>
    <property type="project" value="UniProtKB-UniRule"/>
</dbReference>
<feature type="region of interest" description="Disordered" evidence="8">
    <location>
        <begin position="1"/>
        <end position="27"/>
    </location>
</feature>
<dbReference type="SUPFAM" id="SSF81593">
    <property type="entry name" value="Nucleotidyltransferase substrate binding subunit/domain"/>
    <property type="match status" value="2"/>
</dbReference>
<gene>
    <name evidence="7 11" type="primary">glnE</name>
    <name evidence="11" type="ORF">MPC4_130085</name>
</gene>
<dbReference type="Gene3D" id="1.20.120.1510">
    <property type="match status" value="1"/>
</dbReference>
<evidence type="ECO:0000256" key="5">
    <source>
        <dbReference type="ARBA" id="ARBA00022842"/>
    </source>
</evidence>
<dbReference type="PANTHER" id="PTHR30621:SF0">
    <property type="entry name" value="BIFUNCTIONAL GLUTAMINE SYNTHETASE ADENYLYLTRANSFERASE_ADENYLYL-REMOVING ENZYME"/>
    <property type="match status" value="1"/>
</dbReference>
<comment type="caution">
    <text evidence="11">The sequence shown here is derived from an EMBL/GenBank/DDBJ whole genome shotgun (WGS) entry which is preliminary data.</text>
</comment>
<name>A0A8B6M2Q1_METTU</name>